<dbReference type="OMA" id="IMINDEH"/>
<reference evidence="2 3" key="1">
    <citation type="journal article" date="2018" name="Nat. Ecol. Evol.">
        <title>Shark genomes provide insights into elasmobranch evolution and the origin of vertebrates.</title>
        <authorList>
            <person name="Hara Y"/>
            <person name="Yamaguchi K"/>
            <person name="Onimaru K"/>
            <person name="Kadota M"/>
            <person name="Koyanagi M"/>
            <person name="Keeley SD"/>
            <person name="Tatsumi K"/>
            <person name="Tanaka K"/>
            <person name="Motone F"/>
            <person name="Kageyama Y"/>
            <person name="Nozu R"/>
            <person name="Adachi N"/>
            <person name="Nishimura O"/>
            <person name="Nakagawa R"/>
            <person name="Tanegashima C"/>
            <person name="Kiyatake I"/>
            <person name="Matsumoto R"/>
            <person name="Murakumo K"/>
            <person name="Nishida K"/>
            <person name="Terakita A"/>
            <person name="Kuratani S"/>
            <person name="Sato K"/>
            <person name="Hyodo S Kuraku.S."/>
        </authorList>
    </citation>
    <scope>NUCLEOTIDE SEQUENCE [LARGE SCALE GENOMIC DNA]</scope>
</reference>
<evidence type="ECO:0000313" key="2">
    <source>
        <dbReference type="EMBL" id="GCC27838.1"/>
    </source>
</evidence>
<dbReference type="InterPro" id="IPR036034">
    <property type="entry name" value="PDZ_sf"/>
</dbReference>
<dbReference type="PANTHER" id="PTHR46221:SF1">
    <property type="entry name" value="FERM AND PDZ DOMAIN-CONTAINING PROTEIN 3"/>
    <property type="match status" value="1"/>
</dbReference>
<dbReference type="OrthoDB" id="5859304at2759"/>
<evidence type="ECO:0000313" key="3">
    <source>
        <dbReference type="Proteomes" id="UP000287033"/>
    </source>
</evidence>
<dbReference type="Proteomes" id="UP000287033">
    <property type="component" value="Unassembled WGS sequence"/>
</dbReference>
<dbReference type="Gene3D" id="2.30.42.10">
    <property type="match status" value="1"/>
</dbReference>
<dbReference type="STRING" id="137246.A0A401SBR3"/>
<dbReference type="InterPro" id="IPR001478">
    <property type="entry name" value="PDZ"/>
</dbReference>
<dbReference type="PANTHER" id="PTHR46221">
    <property type="entry name" value="FERM AND PDZ DOMAIN-CONTAINING PROTEIN FAMILY MEMBER"/>
    <property type="match status" value="1"/>
</dbReference>
<keyword evidence="3" id="KW-1185">Reference proteome</keyword>
<sequence>MAQDQDGHRQQDSHVMQAVSLNDMECDHLAALATRQVKIKRDPVYGFGFIAGGEKPVIVRAVSPGGPSEGRLIPGDQILAINDEGVSSVPRERVIDLVR</sequence>
<proteinExistence type="predicted"/>
<dbReference type="SUPFAM" id="SSF50156">
    <property type="entry name" value="PDZ domain-like"/>
    <property type="match status" value="1"/>
</dbReference>
<name>A0A401SBR3_CHIPU</name>
<dbReference type="PROSITE" id="PS50106">
    <property type="entry name" value="PDZ"/>
    <property type="match status" value="1"/>
</dbReference>
<organism evidence="2 3">
    <name type="scientific">Chiloscyllium punctatum</name>
    <name type="common">Brownbanded bambooshark</name>
    <name type="synonym">Hemiscyllium punctatum</name>
    <dbReference type="NCBI Taxonomy" id="137246"/>
    <lineage>
        <taxon>Eukaryota</taxon>
        <taxon>Metazoa</taxon>
        <taxon>Chordata</taxon>
        <taxon>Craniata</taxon>
        <taxon>Vertebrata</taxon>
        <taxon>Chondrichthyes</taxon>
        <taxon>Elasmobranchii</taxon>
        <taxon>Galeomorphii</taxon>
        <taxon>Galeoidea</taxon>
        <taxon>Orectolobiformes</taxon>
        <taxon>Hemiscylliidae</taxon>
        <taxon>Chiloscyllium</taxon>
    </lineage>
</organism>
<accession>A0A401SBR3</accession>
<protein>
    <recommendedName>
        <fullName evidence="1">PDZ domain-containing protein</fullName>
    </recommendedName>
</protein>
<dbReference type="AlphaFoldDB" id="A0A401SBR3"/>
<dbReference type="EMBL" id="BEZZ01000179">
    <property type="protein sequence ID" value="GCC27838.1"/>
    <property type="molecule type" value="Genomic_DNA"/>
</dbReference>
<evidence type="ECO:0000259" key="1">
    <source>
        <dbReference type="PROSITE" id="PS50106"/>
    </source>
</evidence>
<comment type="caution">
    <text evidence="2">The sequence shown here is derived from an EMBL/GenBank/DDBJ whole genome shotgun (WGS) entry which is preliminary data.</text>
</comment>
<dbReference type="Pfam" id="PF00595">
    <property type="entry name" value="PDZ"/>
    <property type="match status" value="1"/>
</dbReference>
<feature type="domain" description="PDZ" evidence="1">
    <location>
        <begin position="36"/>
        <end position="99"/>
    </location>
</feature>
<gene>
    <name evidence="2" type="ORF">chiPu_0006264</name>
</gene>